<comment type="caution">
    <text evidence="5">The sequence shown here is derived from an EMBL/GenBank/DDBJ whole genome shotgun (WGS) entry which is preliminary data.</text>
</comment>
<evidence type="ECO:0000313" key="6">
    <source>
        <dbReference type="Proteomes" id="UP001595752"/>
    </source>
</evidence>
<dbReference type="EMBL" id="JBHRZT010000072">
    <property type="protein sequence ID" value="MFC3885538.1"/>
    <property type="molecule type" value="Genomic_DNA"/>
</dbReference>
<gene>
    <name evidence="5" type="ORF">ACFOU2_19500</name>
</gene>
<comment type="similarity">
    <text evidence="1 3">Belongs to the 4-oxalocrotonate tautomerase family.</text>
</comment>
<reference evidence="6" key="1">
    <citation type="journal article" date="2019" name="Int. J. Syst. Evol. Microbiol.">
        <title>The Global Catalogue of Microorganisms (GCM) 10K type strain sequencing project: providing services to taxonomists for standard genome sequencing and annotation.</title>
        <authorList>
            <consortium name="The Broad Institute Genomics Platform"/>
            <consortium name="The Broad Institute Genome Sequencing Center for Infectious Disease"/>
            <person name="Wu L."/>
            <person name="Ma J."/>
        </authorList>
    </citation>
    <scope>NUCLEOTIDE SEQUENCE [LARGE SCALE GENOMIC DNA]</scope>
    <source>
        <strain evidence="6">CCUG 61889</strain>
    </source>
</reference>
<dbReference type="PANTHER" id="PTHR35530:SF1">
    <property type="entry name" value="2-HYDROXYMUCONATE TAUTOMERASE"/>
    <property type="match status" value="1"/>
</dbReference>
<dbReference type="Pfam" id="PF01361">
    <property type="entry name" value="Tautomerase"/>
    <property type="match status" value="1"/>
</dbReference>
<dbReference type="EC" id="5.3.2.-" evidence="3"/>
<dbReference type="Gene3D" id="3.30.429.10">
    <property type="entry name" value="Macrophage Migration Inhibitory Factor"/>
    <property type="match status" value="1"/>
</dbReference>
<evidence type="ECO:0000256" key="1">
    <source>
        <dbReference type="ARBA" id="ARBA00006723"/>
    </source>
</evidence>
<name>A0ABV8B5F4_9BACI</name>
<accession>A0ABV8B5F4</accession>
<dbReference type="RefSeq" id="WP_377917953.1">
    <property type="nucleotide sequence ID" value="NZ_JBHRZT010000072.1"/>
</dbReference>
<evidence type="ECO:0000256" key="2">
    <source>
        <dbReference type="ARBA" id="ARBA00023235"/>
    </source>
</evidence>
<dbReference type="PANTHER" id="PTHR35530">
    <property type="entry name" value="TAUTOMERASE-RELATED"/>
    <property type="match status" value="1"/>
</dbReference>
<evidence type="ECO:0000259" key="4">
    <source>
        <dbReference type="Pfam" id="PF01361"/>
    </source>
</evidence>
<dbReference type="InterPro" id="IPR014347">
    <property type="entry name" value="Tautomerase/MIF_sf"/>
</dbReference>
<dbReference type="Proteomes" id="UP001595752">
    <property type="component" value="Unassembled WGS sequence"/>
</dbReference>
<evidence type="ECO:0000256" key="3">
    <source>
        <dbReference type="RuleBase" id="RU362032"/>
    </source>
</evidence>
<sequence>MPISQVQLFEGLPAEQKEQLIKETSDTVANVLNTPLSTVRVLIQEIPTENWGIAGESAKKKLSQVSSK</sequence>
<organism evidence="5 6">
    <name type="scientific">Bacillus songklensis</name>
    <dbReference type="NCBI Taxonomy" id="1069116"/>
    <lineage>
        <taxon>Bacteria</taxon>
        <taxon>Bacillati</taxon>
        <taxon>Bacillota</taxon>
        <taxon>Bacilli</taxon>
        <taxon>Bacillales</taxon>
        <taxon>Bacillaceae</taxon>
        <taxon>Bacillus</taxon>
    </lineage>
</organism>
<dbReference type="InterPro" id="IPR004370">
    <property type="entry name" value="4-OT-like_dom"/>
</dbReference>
<dbReference type="SUPFAM" id="SSF55331">
    <property type="entry name" value="Tautomerase/MIF"/>
    <property type="match status" value="1"/>
</dbReference>
<dbReference type="NCBIfam" id="TIGR00013">
    <property type="entry name" value="taut"/>
    <property type="match status" value="1"/>
</dbReference>
<protein>
    <recommendedName>
        <fullName evidence="3">Tautomerase</fullName>
        <ecNumber evidence="3">5.3.2.-</ecNumber>
    </recommendedName>
</protein>
<keyword evidence="2 3" id="KW-0413">Isomerase</keyword>
<dbReference type="InterPro" id="IPR018191">
    <property type="entry name" value="4-OT"/>
</dbReference>
<proteinExistence type="inferred from homology"/>
<feature type="domain" description="4-oxalocrotonate tautomerase-like" evidence="4">
    <location>
        <begin position="2"/>
        <end position="60"/>
    </location>
</feature>
<evidence type="ECO:0000313" key="5">
    <source>
        <dbReference type="EMBL" id="MFC3885538.1"/>
    </source>
</evidence>
<keyword evidence="6" id="KW-1185">Reference proteome</keyword>